<protein>
    <submittedName>
        <fullName evidence="2">DUF6045 family protein</fullName>
    </submittedName>
</protein>
<keyword evidence="3" id="KW-1185">Reference proteome</keyword>
<sequence>MLRPQPLWNPIGDMIQESIEKWFTNLAADAVNAFLEFLNAVNGISSSVLDLPVVIDAIAYSQALALAILVAKFAFEIWYNNMLRQDGDSDSDLSGVMIRGSQAIAVVCAVPWIVRQAYKWGSDIAGDVAALPGVNYETMRTPLEQLIHSALSSQFYPLLISLAVLFALIILIIVLVQTFIRAAELAVAAAVGSFMALGLTNPNSQAFQSWWREVLNLSLAQAVQMFLIKCSFFALLNFNAAAWVNVMLFVGFVWVTYKSPTILKQYVYSTGFGRATAGAAQQVGSMAIMRRVMAKGVK</sequence>
<accession>A0ABT4H2K9</accession>
<reference evidence="2 3" key="1">
    <citation type="submission" date="2022-05" db="EMBL/GenBank/DDBJ databases">
        <title>Genome Sequencing of Bee-Associated Microbes.</title>
        <authorList>
            <person name="Dunlap C."/>
        </authorList>
    </citation>
    <scope>NUCLEOTIDE SEQUENCE [LARGE SCALE GENOMIC DNA]</scope>
    <source>
        <strain evidence="2 3">NRRL B-04010</strain>
    </source>
</reference>
<organism evidence="2 3">
    <name type="scientific">Paenibacillus alvei</name>
    <name type="common">Bacillus alvei</name>
    <dbReference type="NCBI Taxonomy" id="44250"/>
    <lineage>
        <taxon>Bacteria</taxon>
        <taxon>Bacillati</taxon>
        <taxon>Bacillota</taxon>
        <taxon>Bacilli</taxon>
        <taxon>Bacillales</taxon>
        <taxon>Paenibacillaceae</taxon>
        <taxon>Paenibacillus</taxon>
    </lineage>
</organism>
<dbReference type="RefSeq" id="WP_268600170.1">
    <property type="nucleotide sequence ID" value="NZ_JAMDNP010000050.1"/>
</dbReference>
<dbReference type="EMBL" id="JAMDNP010000050">
    <property type="protein sequence ID" value="MCY9763217.1"/>
    <property type="molecule type" value="Genomic_DNA"/>
</dbReference>
<evidence type="ECO:0000256" key="1">
    <source>
        <dbReference type="SAM" id="Phobius"/>
    </source>
</evidence>
<dbReference type="InterPro" id="IPR046084">
    <property type="entry name" value="TrbL_4"/>
</dbReference>
<keyword evidence="1" id="KW-0472">Membrane</keyword>
<feature type="transmembrane region" description="Helical" evidence="1">
    <location>
        <begin position="155"/>
        <end position="176"/>
    </location>
</feature>
<feature type="transmembrane region" description="Helical" evidence="1">
    <location>
        <begin position="57"/>
        <end position="75"/>
    </location>
</feature>
<keyword evidence="1" id="KW-0812">Transmembrane</keyword>
<gene>
    <name evidence="2" type="ORF">M5X12_22035</name>
</gene>
<dbReference type="Pfam" id="PF19597">
    <property type="entry name" value="TrbL_4"/>
    <property type="match status" value="1"/>
</dbReference>
<proteinExistence type="predicted"/>
<dbReference type="Proteomes" id="UP001527181">
    <property type="component" value="Unassembled WGS sequence"/>
</dbReference>
<feature type="transmembrane region" description="Helical" evidence="1">
    <location>
        <begin position="240"/>
        <end position="257"/>
    </location>
</feature>
<evidence type="ECO:0000313" key="2">
    <source>
        <dbReference type="EMBL" id="MCY9763217.1"/>
    </source>
</evidence>
<evidence type="ECO:0000313" key="3">
    <source>
        <dbReference type="Proteomes" id="UP001527181"/>
    </source>
</evidence>
<comment type="caution">
    <text evidence="2">The sequence shown here is derived from an EMBL/GenBank/DDBJ whole genome shotgun (WGS) entry which is preliminary data.</text>
</comment>
<name>A0ABT4H2K9_PAEAL</name>
<keyword evidence="1" id="KW-1133">Transmembrane helix</keyword>